<organism evidence="2 3">
    <name type="scientific">Phytophthora citrophthora</name>
    <dbReference type="NCBI Taxonomy" id="4793"/>
    <lineage>
        <taxon>Eukaryota</taxon>
        <taxon>Sar</taxon>
        <taxon>Stramenopiles</taxon>
        <taxon>Oomycota</taxon>
        <taxon>Peronosporomycetes</taxon>
        <taxon>Peronosporales</taxon>
        <taxon>Peronosporaceae</taxon>
        <taxon>Phytophthora</taxon>
    </lineage>
</organism>
<dbReference type="InterPro" id="IPR005162">
    <property type="entry name" value="Retrotrans_gag_dom"/>
</dbReference>
<gene>
    <name evidence="2" type="ORF">P3T76_004666</name>
</gene>
<dbReference type="EMBL" id="JASMQC010000007">
    <property type="protein sequence ID" value="KAK1943270.1"/>
    <property type="molecule type" value="Genomic_DNA"/>
</dbReference>
<dbReference type="AlphaFoldDB" id="A0AAD9GRA9"/>
<dbReference type="Proteomes" id="UP001259832">
    <property type="component" value="Unassembled WGS sequence"/>
</dbReference>
<evidence type="ECO:0000259" key="1">
    <source>
        <dbReference type="Pfam" id="PF03732"/>
    </source>
</evidence>
<sequence>MTDDSSSKLWNAMKLNMAMEFMEPNFMEKSRNRLLTINQTGGYTGYVGNFRELNRIVQVDSLTAMNVFLNGLSDVNMKREILRKKPVDLNSAIQEGFLSGN</sequence>
<accession>A0AAD9GRA9</accession>
<proteinExistence type="predicted"/>
<feature type="domain" description="Retrotransposon gag" evidence="1">
    <location>
        <begin position="7"/>
        <end position="73"/>
    </location>
</feature>
<keyword evidence="3" id="KW-1185">Reference proteome</keyword>
<dbReference type="Pfam" id="PF03732">
    <property type="entry name" value="Retrotrans_gag"/>
    <property type="match status" value="1"/>
</dbReference>
<evidence type="ECO:0000313" key="2">
    <source>
        <dbReference type="EMBL" id="KAK1943270.1"/>
    </source>
</evidence>
<protein>
    <recommendedName>
        <fullName evidence="1">Retrotransposon gag domain-containing protein</fullName>
    </recommendedName>
</protein>
<reference evidence="2" key="1">
    <citation type="submission" date="2023-08" db="EMBL/GenBank/DDBJ databases">
        <title>Reference Genome Resource for the Citrus Pathogen Phytophthora citrophthora.</title>
        <authorList>
            <person name="Moller H."/>
            <person name="Coetzee B."/>
            <person name="Rose L.J."/>
            <person name="Van Niekerk J.M."/>
        </authorList>
    </citation>
    <scope>NUCLEOTIDE SEQUENCE</scope>
    <source>
        <strain evidence="2">STE-U-9442</strain>
    </source>
</reference>
<comment type="caution">
    <text evidence="2">The sequence shown here is derived from an EMBL/GenBank/DDBJ whole genome shotgun (WGS) entry which is preliminary data.</text>
</comment>
<evidence type="ECO:0000313" key="3">
    <source>
        <dbReference type="Proteomes" id="UP001259832"/>
    </source>
</evidence>
<name>A0AAD9GRA9_9STRA</name>